<reference evidence="1 2" key="1">
    <citation type="submission" date="2015-09" db="EMBL/GenBank/DDBJ databases">
        <title>Sorangium comparison.</title>
        <authorList>
            <person name="Zaburannyi N."/>
            <person name="Bunk B."/>
            <person name="Overmann J."/>
            <person name="Mueller R."/>
        </authorList>
    </citation>
    <scope>NUCLEOTIDE SEQUENCE [LARGE SCALE GENOMIC DNA]</scope>
    <source>
        <strain evidence="1 2">So ce836</strain>
    </source>
</reference>
<dbReference type="AlphaFoldDB" id="A0A4P2QS75"/>
<sequence length="357" mass="37697">MEHWMTALAAAVVIVNGGCAPIVLGPVEEEPLEEEPVEKPPSRSAVAVRYGDLLSDPYNAQVLGNGMQFQHQPHPDSLALFISDAAQECSLPLIGWTPDGLADAPAPYAFWQIAFFIPPELNRPGLIDLRDFRIMSYGIFWEHPRFGHASVGPGSSVIGGVWEKTLEIVSSDASSVSVKLYWGMPAWQVEVNGVPYAPDVDFGGDYTATFCGDPPPQLPPSPGRAIPGAALAAPPDGPIPDPDALYLFLGSAAESCADPWSSVACTGTSRVTLRLPPDYQKPGILDLTDPAIAASFTQSWGAPCTAAELVSGVFDGGTIEILSIDESGVSCRVYGSHTDLTHGGFDADGLYTASSCP</sequence>
<dbReference type="RefSeq" id="WP_129576594.1">
    <property type="nucleotide sequence ID" value="NZ_CP012672.1"/>
</dbReference>
<name>A0A4P2QS75_SORCE</name>
<dbReference type="Proteomes" id="UP000295497">
    <property type="component" value="Chromosome"/>
</dbReference>
<gene>
    <name evidence="1" type="ORF">SOCE836_052770</name>
</gene>
<protein>
    <submittedName>
        <fullName evidence="1">Uncharacterized protein</fullName>
    </submittedName>
</protein>
<evidence type="ECO:0000313" key="2">
    <source>
        <dbReference type="Proteomes" id="UP000295497"/>
    </source>
</evidence>
<organism evidence="1 2">
    <name type="scientific">Sorangium cellulosum</name>
    <name type="common">Polyangium cellulosum</name>
    <dbReference type="NCBI Taxonomy" id="56"/>
    <lineage>
        <taxon>Bacteria</taxon>
        <taxon>Pseudomonadati</taxon>
        <taxon>Myxococcota</taxon>
        <taxon>Polyangia</taxon>
        <taxon>Polyangiales</taxon>
        <taxon>Polyangiaceae</taxon>
        <taxon>Sorangium</taxon>
    </lineage>
</organism>
<proteinExistence type="predicted"/>
<accession>A0A4P2QS75</accession>
<dbReference type="EMBL" id="CP012672">
    <property type="protein sequence ID" value="AUX33124.1"/>
    <property type="molecule type" value="Genomic_DNA"/>
</dbReference>
<evidence type="ECO:0000313" key="1">
    <source>
        <dbReference type="EMBL" id="AUX33124.1"/>
    </source>
</evidence>